<dbReference type="PROSITE" id="PS00018">
    <property type="entry name" value="EF_HAND_1"/>
    <property type="match status" value="2"/>
</dbReference>
<name>A0A8J1UN94_OWEFU</name>
<reference evidence="1" key="1">
    <citation type="submission" date="2022-03" db="EMBL/GenBank/DDBJ databases">
        <authorList>
            <person name="Martin C."/>
        </authorList>
    </citation>
    <scope>NUCLEOTIDE SEQUENCE</scope>
</reference>
<accession>A0A8J1UN94</accession>
<dbReference type="InterPro" id="IPR002048">
    <property type="entry name" value="EF_hand_dom"/>
</dbReference>
<keyword evidence="2" id="KW-1185">Reference proteome</keyword>
<evidence type="ECO:0000313" key="2">
    <source>
        <dbReference type="Proteomes" id="UP000749559"/>
    </source>
</evidence>
<dbReference type="OrthoDB" id="427950at2759"/>
<dbReference type="Proteomes" id="UP000749559">
    <property type="component" value="Unassembled WGS sequence"/>
</dbReference>
<dbReference type="GO" id="GO:0005509">
    <property type="term" value="F:calcium ion binding"/>
    <property type="evidence" value="ECO:0007669"/>
    <property type="project" value="InterPro"/>
</dbReference>
<comment type="caution">
    <text evidence="1">The sequence shown here is derived from an EMBL/GenBank/DDBJ whole genome shotgun (WGS) entry which is preliminary data.</text>
</comment>
<organism evidence="1 2">
    <name type="scientific">Owenia fusiformis</name>
    <name type="common">Polychaete worm</name>
    <dbReference type="NCBI Taxonomy" id="6347"/>
    <lineage>
        <taxon>Eukaryota</taxon>
        <taxon>Metazoa</taxon>
        <taxon>Spiralia</taxon>
        <taxon>Lophotrochozoa</taxon>
        <taxon>Annelida</taxon>
        <taxon>Polychaeta</taxon>
        <taxon>Sedentaria</taxon>
        <taxon>Canalipalpata</taxon>
        <taxon>Sabellida</taxon>
        <taxon>Oweniida</taxon>
        <taxon>Oweniidae</taxon>
        <taxon>Owenia</taxon>
    </lineage>
</organism>
<dbReference type="EMBL" id="CAIIXF020000008">
    <property type="protein sequence ID" value="CAH1793185.1"/>
    <property type="molecule type" value="Genomic_DNA"/>
</dbReference>
<dbReference type="AlphaFoldDB" id="A0A8J1UN94"/>
<dbReference type="PROSITE" id="PS50222">
    <property type="entry name" value="EF_HAND_2"/>
    <property type="match status" value="1"/>
</dbReference>
<gene>
    <name evidence="1" type="ORF">OFUS_LOCUS18065</name>
</gene>
<evidence type="ECO:0000313" key="1">
    <source>
        <dbReference type="EMBL" id="CAH1793185.1"/>
    </source>
</evidence>
<protein>
    <submittedName>
        <fullName evidence="1">Uncharacterized protein</fullName>
    </submittedName>
</protein>
<dbReference type="InterPro" id="IPR018247">
    <property type="entry name" value="EF_Hand_1_Ca_BS"/>
</dbReference>
<dbReference type="InterPro" id="IPR011992">
    <property type="entry name" value="EF-hand-dom_pair"/>
</dbReference>
<proteinExistence type="predicted"/>
<dbReference type="SUPFAM" id="SSF47473">
    <property type="entry name" value="EF-hand"/>
    <property type="match status" value="1"/>
</dbReference>
<dbReference type="Gene3D" id="1.10.238.10">
    <property type="entry name" value="EF-hand"/>
    <property type="match status" value="1"/>
</dbReference>
<sequence>MSDCKTNSSKEQDIRELPLTWMRKIITALFILDKDNDGIMGHEDLMQMADNIIKAGNLSGKAADELYEIYRDYCDSGTSKEIVASYSLTNQLLKLWKYKDSPETIDKWTTMYSRIFKVLCSDSGIVTFDNYMIFWNGMNLDKRFAKMQFDYLDTNSDGLLSQDDFVKGILDYGTNTDENTLNRFYGPLINY</sequence>